<protein>
    <recommendedName>
        <fullName evidence="8">GH18 domain-containing protein</fullName>
    </recommendedName>
</protein>
<evidence type="ECO:0000313" key="9">
    <source>
        <dbReference type="EMBL" id="KAL3677153.1"/>
    </source>
</evidence>
<dbReference type="InterPro" id="IPR001223">
    <property type="entry name" value="Glyco_hydro18_cat"/>
</dbReference>
<dbReference type="GO" id="GO:0016798">
    <property type="term" value="F:hydrolase activity, acting on glycosyl bonds"/>
    <property type="evidence" value="ECO:0007669"/>
    <property type="project" value="UniProtKB-KW"/>
</dbReference>
<keyword evidence="3 6" id="KW-0378">Hydrolase</keyword>
<evidence type="ECO:0000259" key="8">
    <source>
        <dbReference type="PROSITE" id="PS51910"/>
    </source>
</evidence>
<dbReference type="PANTHER" id="PTHR11177:SF317">
    <property type="entry name" value="CHITINASE 12-RELATED"/>
    <property type="match status" value="1"/>
</dbReference>
<gene>
    <name evidence="9" type="ORF">R1sor_027101</name>
</gene>
<dbReference type="PROSITE" id="PS01095">
    <property type="entry name" value="GH18_1"/>
    <property type="match status" value="1"/>
</dbReference>
<dbReference type="InterPro" id="IPR011583">
    <property type="entry name" value="Chitinase_II/V-like_cat"/>
</dbReference>
<reference evidence="9 10" key="1">
    <citation type="submission" date="2024-09" db="EMBL/GenBank/DDBJ databases">
        <title>Chromosome-scale assembly of Riccia sorocarpa.</title>
        <authorList>
            <person name="Paukszto L."/>
        </authorList>
    </citation>
    <scope>NUCLEOTIDE SEQUENCE [LARGE SCALE GENOMIC DNA]</scope>
    <source>
        <strain evidence="9">LP-2024</strain>
        <tissue evidence="9">Aerial parts of the thallus</tissue>
    </source>
</reference>
<dbReference type="Gene3D" id="3.20.20.80">
    <property type="entry name" value="Glycosidases"/>
    <property type="match status" value="1"/>
</dbReference>
<dbReference type="Pfam" id="PF00704">
    <property type="entry name" value="Glyco_hydro_18"/>
    <property type="match status" value="1"/>
</dbReference>
<comment type="caution">
    <text evidence="9">The sequence shown here is derived from an EMBL/GenBank/DDBJ whole genome shotgun (WGS) entry which is preliminary data.</text>
</comment>
<organism evidence="9 10">
    <name type="scientific">Riccia sorocarpa</name>
    <dbReference type="NCBI Taxonomy" id="122646"/>
    <lineage>
        <taxon>Eukaryota</taxon>
        <taxon>Viridiplantae</taxon>
        <taxon>Streptophyta</taxon>
        <taxon>Embryophyta</taxon>
        <taxon>Marchantiophyta</taxon>
        <taxon>Marchantiopsida</taxon>
        <taxon>Marchantiidae</taxon>
        <taxon>Marchantiales</taxon>
        <taxon>Ricciaceae</taxon>
        <taxon>Riccia</taxon>
    </lineage>
</organism>
<name>A0ABD3GDZ6_9MARC</name>
<dbReference type="AlphaFoldDB" id="A0ABD3GDZ6"/>
<evidence type="ECO:0000256" key="6">
    <source>
        <dbReference type="RuleBase" id="RU000489"/>
    </source>
</evidence>
<dbReference type="InterPro" id="IPR017853">
    <property type="entry name" value="GH"/>
</dbReference>
<evidence type="ECO:0000256" key="4">
    <source>
        <dbReference type="ARBA" id="ARBA00023180"/>
    </source>
</evidence>
<feature type="domain" description="GH18" evidence="8">
    <location>
        <begin position="26"/>
        <end position="370"/>
    </location>
</feature>
<sequence>MTRLAASILFLLVGTLVADSIALSTKVKGGYWPGWSESITPAASINATLFTHLFYAFAKIENTTSLLKPEEGETAIFKTFSQTVKSINEDVKTLISISTSGPEFQRVMQTPESRQAFINSSVNLARSNGFDGLDLDYEFPQSQAEMDNFSSFLTEWRQAADGQRDSVPLLLTAAVYYKSVVKNVGVGAYPIESISKNLDFINVMCYDFHGSWDVTATGPNTNLYDPDSDLSADSGIRSWLDSGLPSEKAVLGLTLYGRSWLLKNQSEAAGLNAPAVAAGPPQPISQTAGIFFYSEVKKFIQEKNATVVHDEKLVTAYSYADDVWVSYEDPVIIDTKVKYTNEKSLGGYFFWAIQQDSDWEHHVRWILSLQPTAEAPAPLPGSPATQNTISTVSSLFLSYSL</sequence>
<dbReference type="PROSITE" id="PS51910">
    <property type="entry name" value="GH18_2"/>
    <property type="match status" value="1"/>
</dbReference>
<dbReference type="InterPro" id="IPR029070">
    <property type="entry name" value="Chitinase_insertion_sf"/>
</dbReference>
<dbReference type="InterPro" id="IPR050314">
    <property type="entry name" value="Glycosyl_Hydrlase_18"/>
</dbReference>
<dbReference type="SUPFAM" id="SSF51445">
    <property type="entry name" value="(Trans)glycosidases"/>
    <property type="match status" value="1"/>
</dbReference>
<comment type="similarity">
    <text evidence="1">Belongs to the glycosyl hydrolase 18 family. Chitinase class V subfamily.</text>
</comment>
<evidence type="ECO:0000256" key="7">
    <source>
        <dbReference type="SAM" id="SignalP"/>
    </source>
</evidence>
<keyword evidence="5 6" id="KW-0326">Glycosidase</keyword>
<feature type="signal peptide" evidence="7">
    <location>
        <begin position="1"/>
        <end position="18"/>
    </location>
</feature>
<dbReference type="CDD" id="cd02879">
    <property type="entry name" value="GH18_plant_chitinase_class_V"/>
    <property type="match status" value="1"/>
</dbReference>
<proteinExistence type="inferred from homology"/>
<evidence type="ECO:0000313" key="10">
    <source>
        <dbReference type="Proteomes" id="UP001633002"/>
    </source>
</evidence>
<keyword evidence="4" id="KW-0325">Glycoprotein</keyword>
<evidence type="ECO:0000256" key="3">
    <source>
        <dbReference type="ARBA" id="ARBA00022801"/>
    </source>
</evidence>
<dbReference type="PANTHER" id="PTHR11177">
    <property type="entry name" value="CHITINASE"/>
    <property type="match status" value="1"/>
</dbReference>
<dbReference type="SMART" id="SM00636">
    <property type="entry name" value="Glyco_18"/>
    <property type="match status" value="1"/>
</dbReference>
<keyword evidence="10" id="KW-1185">Reference proteome</keyword>
<dbReference type="Gene3D" id="3.10.50.10">
    <property type="match status" value="1"/>
</dbReference>
<dbReference type="InterPro" id="IPR001579">
    <property type="entry name" value="Glyco_hydro_18_chit_AS"/>
</dbReference>
<accession>A0ABD3GDZ6</accession>
<keyword evidence="2 7" id="KW-0732">Signal</keyword>
<dbReference type="SUPFAM" id="SSF54556">
    <property type="entry name" value="Chitinase insertion domain"/>
    <property type="match status" value="1"/>
</dbReference>
<evidence type="ECO:0000256" key="1">
    <source>
        <dbReference type="ARBA" id="ARBA00008682"/>
    </source>
</evidence>
<dbReference type="Proteomes" id="UP001633002">
    <property type="component" value="Unassembled WGS sequence"/>
</dbReference>
<evidence type="ECO:0000256" key="5">
    <source>
        <dbReference type="ARBA" id="ARBA00023295"/>
    </source>
</evidence>
<evidence type="ECO:0000256" key="2">
    <source>
        <dbReference type="ARBA" id="ARBA00022729"/>
    </source>
</evidence>
<feature type="chain" id="PRO_5044754717" description="GH18 domain-containing protein" evidence="7">
    <location>
        <begin position="19"/>
        <end position="401"/>
    </location>
</feature>
<dbReference type="FunFam" id="3.10.50.10:FF:000003">
    <property type="entry name" value="Class V chitinase CHIT5b"/>
    <property type="match status" value="1"/>
</dbReference>
<dbReference type="EMBL" id="JBJQOH010000008">
    <property type="protein sequence ID" value="KAL3677153.1"/>
    <property type="molecule type" value="Genomic_DNA"/>
</dbReference>